<dbReference type="PANTHER" id="PTHR31517:SF59">
    <property type="entry name" value="PEROXIDASE"/>
    <property type="match status" value="1"/>
</dbReference>
<evidence type="ECO:0000256" key="13">
    <source>
        <dbReference type="PIRSR" id="PIRSR600823-1"/>
    </source>
</evidence>
<dbReference type="InterPro" id="IPR010255">
    <property type="entry name" value="Haem_peroxidase_sf"/>
</dbReference>
<dbReference type="OrthoDB" id="2113341at2759"/>
<keyword evidence="7" id="KW-0349">Heme</keyword>
<evidence type="ECO:0000256" key="4">
    <source>
        <dbReference type="ARBA" id="ARBA00004613"/>
    </source>
</evidence>
<evidence type="ECO:0000259" key="18">
    <source>
        <dbReference type="PROSITE" id="PS50873"/>
    </source>
</evidence>
<dbReference type="GO" id="GO:0042744">
    <property type="term" value="P:hydrogen peroxide catabolic process"/>
    <property type="evidence" value="ECO:0007669"/>
    <property type="project" value="UniProtKB-KW"/>
</dbReference>
<dbReference type="PANTHER" id="PTHR31517">
    <property type="match status" value="1"/>
</dbReference>
<feature type="region of interest" description="Disordered" evidence="16">
    <location>
        <begin position="127"/>
        <end position="178"/>
    </location>
</feature>
<evidence type="ECO:0000256" key="12">
    <source>
        <dbReference type="ARBA" id="ARBA00023324"/>
    </source>
</evidence>
<dbReference type="AlphaFoldDB" id="A0A811SFR1"/>
<dbReference type="GO" id="GO:0046872">
    <property type="term" value="F:metal ion binding"/>
    <property type="evidence" value="ECO:0007669"/>
    <property type="project" value="UniProtKB-KW"/>
</dbReference>
<evidence type="ECO:0000256" key="1">
    <source>
        <dbReference type="ARBA" id="ARBA00000189"/>
    </source>
</evidence>
<evidence type="ECO:0000256" key="10">
    <source>
        <dbReference type="ARBA" id="ARBA00023002"/>
    </source>
</evidence>
<sequence>MSRHTLLFLFALLASATQLSAVDALIVDGLQVGFYGKTCPEAEGVISDIVNNEIAMDRGISPGLIRLFFHDCFITTKAMVEAFARNEALWQQKFAQAMQKVGMLDVLIGEGKGQVRKQCRLVNGQEDIEQQQPQQEEQQPPQEGEEEQQQQPQPQLPWFLQRRRPPLPWRRPHHRPRVPFRRHPVADLVNGFFRGFH</sequence>
<keyword evidence="6" id="KW-0575">Peroxidase</keyword>
<dbReference type="EMBL" id="CAJGYO010000019">
    <property type="protein sequence ID" value="CAD6339398.1"/>
    <property type="molecule type" value="Genomic_DNA"/>
</dbReference>
<dbReference type="GO" id="GO:0140825">
    <property type="term" value="F:lactoperoxidase activity"/>
    <property type="evidence" value="ECO:0007669"/>
    <property type="project" value="UniProtKB-EC"/>
</dbReference>
<keyword evidence="20" id="KW-1185">Reference proteome</keyword>
<dbReference type="PROSITE" id="PS00436">
    <property type="entry name" value="PEROXIDASE_2"/>
    <property type="match status" value="1"/>
</dbReference>
<gene>
    <name evidence="19" type="ORF">NCGR_LOCUS63496</name>
</gene>
<dbReference type="GO" id="GO:0006979">
    <property type="term" value="P:response to oxidative stress"/>
    <property type="evidence" value="ECO:0007669"/>
    <property type="project" value="InterPro"/>
</dbReference>
<evidence type="ECO:0000256" key="2">
    <source>
        <dbReference type="ARBA" id="ARBA00001970"/>
    </source>
</evidence>
<keyword evidence="11" id="KW-0408">Iron</keyword>
<dbReference type="InterPro" id="IPR019794">
    <property type="entry name" value="Peroxidases_AS"/>
</dbReference>
<evidence type="ECO:0000256" key="16">
    <source>
        <dbReference type="SAM" id="MobiDB-lite"/>
    </source>
</evidence>
<keyword evidence="8 14" id="KW-0479">Metal-binding</keyword>
<keyword evidence="17" id="KW-0732">Signal</keyword>
<evidence type="ECO:0000313" key="20">
    <source>
        <dbReference type="Proteomes" id="UP000604825"/>
    </source>
</evidence>
<evidence type="ECO:0000256" key="9">
    <source>
        <dbReference type="ARBA" id="ARBA00022837"/>
    </source>
</evidence>
<feature type="compositionally biased region" description="Low complexity" evidence="16">
    <location>
        <begin position="130"/>
        <end position="142"/>
    </location>
</feature>
<evidence type="ECO:0000256" key="8">
    <source>
        <dbReference type="ARBA" id="ARBA00022723"/>
    </source>
</evidence>
<reference evidence="19" key="1">
    <citation type="submission" date="2020-10" db="EMBL/GenBank/DDBJ databases">
        <authorList>
            <person name="Han B."/>
            <person name="Lu T."/>
            <person name="Zhao Q."/>
            <person name="Huang X."/>
            <person name="Zhao Y."/>
        </authorList>
    </citation>
    <scope>NUCLEOTIDE SEQUENCE</scope>
</reference>
<feature type="chain" id="PRO_5032781422" description="Plant heme peroxidase family profile domain-containing protein" evidence="17">
    <location>
        <begin position="22"/>
        <end position="197"/>
    </location>
</feature>
<feature type="compositionally biased region" description="Low complexity" evidence="16">
    <location>
        <begin position="149"/>
        <end position="160"/>
    </location>
</feature>
<dbReference type="InterPro" id="IPR002016">
    <property type="entry name" value="Haem_peroxidase"/>
</dbReference>
<dbReference type="SUPFAM" id="SSF48113">
    <property type="entry name" value="Heme-dependent peroxidases"/>
    <property type="match status" value="2"/>
</dbReference>
<feature type="signal peptide" evidence="17">
    <location>
        <begin position="1"/>
        <end position="21"/>
    </location>
</feature>
<dbReference type="Proteomes" id="UP000604825">
    <property type="component" value="Unassembled WGS sequence"/>
</dbReference>
<comment type="catalytic activity">
    <reaction evidence="1">
        <text>2 a phenolic donor + H2O2 = 2 a phenolic radical donor + 2 H2O</text>
        <dbReference type="Rhea" id="RHEA:56136"/>
        <dbReference type="ChEBI" id="CHEBI:15377"/>
        <dbReference type="ChEBI" id="CHEBI:16240"/>
        <dbReference type="ChEBI" id="CHEBI:139520"/>
        <dbReference type="ChEBI" id="CHEBI:139521"/>
        <dbReference type="EC" id="1.11.1.7"/>
    </reaction>
</comment>
<proteinExistence type="predicted"/>
<comment type="cofactor">
    <cofactor evidence="14">
        <name>Ca(2+)</name>
        <dbReference type="ChEBI" id="CHEBI:29108"/>
    </cofactor>
    <text evidence="14">Binds 2 calcium ions per subunit.</text>
</comment>
<keyword evidence="9 14" id="KW-0106">Calcium</keyword>
<feature type="active site" description="Proton acceptor" evidence="13">
    <location>
        <position position="70"/>
    </location>
</feature>
<organism evidence="19 20">
    <name type="scientific">Miscanthus lutarioriparius</name>
    <dbReference type="NCBI Taxonomy" id="422564"/>
    <lineage>
        <taxon>Eukaryota</taxon>
        <taxon>Viridiplantae</taxon>
        <taxon>Streptophyta</taxon>
        <taxon>Embryophyta</taxon>
        <taxon>Tracheophyta</taxon>
        <taxon>Spermatophyta</taxon>
        <taxon>Magnoliopsida</taxon>
        <taxon>Liliopsida</taxon>
        <taxon>Poales</taxon>
        <taxon>Poaceae</taxon>
        <taxon>PACMAD clade</taxon>
        <taxon>Panicoideae</taxon>
        <taxon>Andropogonodae</taxon>
        <taxon>Andropogoneae</taxon>
        <taxon>Saccharinae</taxon>
        <taxon>Miscanthus</taxon>
    </lineage>
</organism>
<feature type="binding site" evidence="14">
    <location>
        <position position="71"/>
    </location>
    <ligand>
        <name>Ca(2+)</name>
        <dbReference type="ChEBI" id="CHEBI:29108"/>
        <label>1</label>
    </ligand>
</feature>
<evidence type="ECO:0000256" key="5">
    <source>
        <dbReference type="ARBA" id="ARBA00022525"/>
    </source>
</evidence>
<feature type="domain" description="Plant heme peroxidase family profile" evidence="18">
    <location>
        <begin position="76"/>
        <end position="123"/>
    </location>
</feature>
<name>A0A811SFR1_9POAL</name>
<dbReference type="GO" id="GO:0005576">
    <property type="term" value="C:extracellular region"/>
    <property type="evidence" value="ECO:0007669"/>
    <property type="project" value="UniProtKB-SubCell"/>
</dbReference>
<evidence type="ECO:0000256" key="3">
    <source>
        <dbReference type="ARBA" id="ARBA00002322"/>
    </source>
</evidence>
<feature type="compositionally biased region" description="Basic residues" evidence="16">
    <location>
        <begin position="161"/>
        <end position="178"/>
    </location>
</feature>
<evidence type="ECO:0000256" key="17">
    <source>
        <dbReference type="SAM" id="SignalP"/>
    </source>
</evidence>
<evidence type="ECO:0000313" key="19">
    <source>
        <dbReference type="EMBL" id="CAD6339398.1"/>
    </source>
</evidence>
<evidence type="ECO:0000256" key="11">
    <source>
        <dbReference type="ARBA" id="ARBA00023004"/>
    </source>
</evidence>
<evidence type="ECO:0000256" key="14">
    <source>
        <dbReference type="PIRSR" id="PIRSR600823-3"/>
    </source>
</evidence>
<dbReference type="Gene3D" id="1.10.520.10">
    <property type="match status" value="1"/>
</dbReference>
<comment type="cofactor">
    <cofactor evidence="2">
        <name>heme b</name>
        <dbReference type="ChEBI" id="CHEBI:60344"/>
    </cofactor>
</comment>
<dbReference type="PROSITE" id="PS50873">
    <property type="entry name" value="PEROXIDASE_4"/>
    <property type="match status" value="2"/>
</dbReference>
<evidence type="ECO:0000256" key="15">
    <source>
        <dbReference type="PIRSR" id="PIRSR600823-4"/>
    </source>
</evidence>
<dbReference type="GO" id="GO:0020037">
    <property type="term" value="F:heme binding"/>
    <property type="evidence" value="ECO:0007669"/>
    <property type="project" value="InterPro"/>
</dbReference>
<comment type="caution">
    <text evidence="19">The sequence shown here is derived from an EMBL/GenBank/DDBJ whole genome shotgun (WGS) entry which is preliminary data.</text>
</comment>
<keyword evidence="12" id="KW-0376">Hydrogen peroxide</keyword>
<evidence type="ECO:0000256" key="7">
    <source>
        <dbReference type="ARBA" id="ARBA00022617"/>
    </source>
</evidence>
<keyword evidence="10" id="KW-0560">Oxidoreductase</keyword>
<comment type="subcellular location">
    <subcellularLocation>
        <location evidence="4">Secreted</location>
    </subcellularLocation>
</comment>
<accession>A0A811SFR1</accession>
<evidence type="ECO:0000256" key="6">
    <source>
        <dbReference type="ARBA" id="ARBA00022559"/>
    </source>
</evidence>
<dbReference type="InterPro" id="IPR000823">
    <property type="entry name" value="Peroxidase_pln"/>
</dbReference>
<feature type="domain" description="Plant heme peroxidase family profile" evidence="18">
    <location>
        <begin position="29"/>
        <end position="74"/>
    </location>
</feature>
<feature type="site" description="Transition state stabilizer" evidence="15">
    <location>
        <position position="66"/>
    </location>
</feature>
<comment type="function">
    <text evidence="3">Removal of H(2)O(2), oxidation of toxic reductants, biosynthesis and degradation of lignin, suberization, auxin catabolism, response to environmental stresses such as wounding, pathogen attack and oxidative stress. These functions might be dependent on each isozyme/isoform in each plant tissue.</text>
</comment>
<keyword evidence="5" id="KW-0964">Secreted</keyword>
<protein>
    <recommendedName>
        <fullName evidence="18">Plant heme peroxidase family profile domain-containing protein</fullName>
    </recommendedName>
</protein>